<evidence type="ECO:0000259" key="6">
    <source>
        <dbReference type="PROSITE" id="PS50926"/>
    </source>
</evidence>
<dbReference type="InterPro" id="IPR002792">
    <property type="entry name" value="TRAM_dom"/>
</dbReference>
<dbReference type="Pfam" id="PF01938">
    <property type="entry name" value="TRAM"/>
    <property type="match status" value="1"/>
</dbReference>
<feature type="binding site" evidence="4">
    <location>
        <position position="303"/>
    </location>
    <ligand>
        <name>S-adenosyl-L-methionine</name>
        <dbReference type="ChEBI" id="CHEBI:59789"/>
    </ligand>
</feature>
<proteinExistence type="inferred from homology"/>
<evidence type="ECO:0000256" key="3">
    <source>
        <dbReference type="ARBA" id="ARBA00022691"/>
    </source>
</evidence>
<keyword evidence="1 4" id="KW-0489">Methyltransferase</keyword>
<dbReference type="Pfam" id="PF05958">
    <property type="entry name" value="tRNA_U5-meth_tr"/>
    <property type="match status" value="1"/>
</dbReference>
<evidence type="ECO:0000256" key="2">
    <source>
        <dbReference type="ARBA" id="ARBA00022679"/>
    </source>
</evidence>
<feature type="domain" description="TRAM" evidence="6">
    <location>
        <begin position="3"/>
        <end position="61"/>
    </location>
</feature>
<feature type="binding site" evidence="4">
    <location>
        <position position="404"/>
    </location>
    <ligand>
        <name>S-adenosyl-L-methionine</name>
        <dbReference type="ChEBI" id="CHEBI:59789"/>
    </ligand>
</feature>
<dbReference type="FunFam" id="3.40.50.150:FF:000009">
    <property type="entry name" value="23S rRNA (Uracil(1939)-C(5))-methyltransferase RlmD"/>
    <property type="match status" value="1"/>
</dbReference>
<dbReference type="STRING" id="1121391.SAMN02745206_02722"/>
<protein>
    <submittedName>
        <fullName evidence="7">23S rRNA m(5)U-1939 methyltransferase</fullName>
    </submittedName>
</protein>
<dbReference type="InterPro" id="IPR010280">
    <property type="entry name" value="U5_MeTrfase_fam"/>
</dbReference>
<dbReference type="InterPro" id="IPR030391">
    <property type="entry name" value="MeTrfase_TrmA_CS"/>
</dbReference>
<comment type="similarity">
    <text evidence="4">Belongs to the class I-like SAM-binding methyltransferase superfamily. RNA M5U methyltransferase family.</text>
</comment>
<dbReference type="PROSITE" id="PS51687">
    <property type="entry name" value="SAM_MT_RNA_M5U"/>
    <property type="match status" value="1"/>
</dbReference>
<evidence type="ECO:0000313" key="8">
    <source>
        <dbReference type="Proteomes" id="UP000184076"/>
    </source>
</evidence>
<gene>
    <name evidence="7" type="ORF">SAMN02745206_02722</name>
</gene>
<keyword evidence="8" id="KW-1185">Reference proteome</keyword>
<dbReference type="Gene3D" id="2.40.50.140">
    <property type="entry name" value="Nucleic acid-binding proteins"/>
    <property type="match status" value="1"/>
</dbReference>
<dbReference type="SUPFAM" id="SSF53335">
    <property type="entry name" value="S-adenosyl-L-methionine-dependent methyltransferases"/>
    <property type="match status" value="1"/>
</dbReference>
<dbReference type="PANTHER" id="PTHR11061:SF30">
    <property type="entry name" value="TRNA (URACIL(54)-C(5))-METHYLTRANSFERASE"/>
    <property type="match status" value="1"/>
</dbReference>
<evidence type="ECO:0000256" key="4">
    <source>
        <dbReference type="PROSITE-ProRule" id="PRU01024"/>
    </source>
</evidence>
<dbReference type="InterPro" id="IPR030390">
    <property type="entry name" value="MeTrfase_TrmA_AS"/>
</dbReference>
<dbReference type="InterPro" id="IPR029063">
    <property type="entry name" value="SAM-dependent_MTases_sf"/>
</dbReference>
<dbReference type="PROSITE" id="PS50926">
    <property type="entry name" value="TRAM"/>
    <property type="match status" value="1"/>
</dbReference>
<feature type="active site" evidence="5">
    <location>
        <position position="431"/>
    </location>
</feature>
<dbReference type="Gene3D" id="3.40.50.150">
    <property type="entry name" value="Vaccinia Virus protein VP39"/>
    <property type="match status" value="1"/>
</dbReference>
<evidence type="ECO:0000256" key="1">
    <source>
        <dbReference type="ARBA" id="ARBA00022603"/>
    </source>
</evidence>
<evidence type="ECO:0000256" key="5">
    <source>
        <dbReference type="PROSITE-ProRule" id="PRU10015"/>
    </source>
</evidence>
<reference evidence="8" key="1">
    <citation type="submission" date="2016-11" db="EMBL/GenBank/DDBJ databases">
        <authorList>
            <person name="Varghese N."/>
            <person name="Submissions S."/>
        </authorList>
    </citation>
    <scope>NUCLEOTIDE SEQUENCE [LARGE SCALE GENOMIC DNA]</scope>
    <source>
        <strain evidence="8">DSM 9756</strain>
    </source>
</reference>
<dbReference type="RefSeq" id="WP_073040372.1">
    <property type="nucleotide sequence ID" value="NZ_FQVB01000028.1"/>
</dbReference>
<dbReference type="InterPro" id="IPR012340">
    <property type="entry name" value="NA-bd_OB-fold"/>
</dbReference>
<dbReference type="PROSITE" id="PS01231">
    <property type="entry name" value="TRMA_2"/>
    <property type="match status" value="1"/>
</dbReference>
<dbReference type="Gene3D" id="2.40.50.1070">
    <property type="match status" value="1"/>
</dbReference>
<dbReference type="CDD" id="cd02440">
    <property type="entry name" value="AdoMet_MTases"/>
    <property type="match status" value="1"/>
</dbReference>
<dbReference type="NCBIfam" id="TIGR00479">
    <property type="entry name" value="rumA"/>
    <property type="match status" value="1"/>
</dbReference>
<dbReference type="GO" id="GO:0070041">
    <property type="term" value="F:rRNA (uridine-C5-)-methyltransferase activity"/>
    <property type="evidence" value="ECO:0007669"/>
    <property type="project" value="UniProtKB-ARBA"/>
</dbReference>
<feature type="binding site" evidence="4">
    <location>
        <position position="353"/>
    </location>
    <ligand>
        <name>S-adenosyl-L-methionine</name>
        <dbReference type="ChEBI" id="CHEBI:59789"/>
    </ligand>
</feature>
<dbReference type="Proteomes" id="UP000184076">
    <property type="component" value="Unassembled WGS sequence"/>
</dbReference>
<sequence length="476" mass="53019">MTSFKKGTELTCSVEKLAFGGKGVARVDGFVVFLDRALPGQKVRARIVKKRKSYAEAVVLDVLEPSPHQVEPVCAHFGVCGGCRWQDLDYGQQLVWKRRHVEECLEHLGDVLETPVGEVVPSPRTTCYRNKMEFTFSGYRWLSPEEIARKEEAFDRSFALGLHVRGHFDRVFDIGDCRLESPEAMAIVEAVRDFTRRSGLPPYSIREHRGCWRFLVIREGKRTGQRLVHVITGDFPGAEKAVDSLTEFLRESGPHITTLVHSVNRTRAQVAQGDEERVLWGPGAIEEELGNLRFRISAQSFFQTNPLAAENLYGTARDFAGLTGAETVWDLYCGTGSIALFVAGHARKVAGFEVVESAIQDAYRNAALNKVDNCVFRVGDLKDVIRDPAVRGPGVALPDVVITDPPRAGMHPNVIKALLELAPRRIVAVSCNPATLARDLALLSERYHVCRVQPFDLFPHTPHIECVVQLDRKAKA</sequence>
<dbReference type="AlphaFoldDB" id="A0A1M5ESW5"/>
<dbReference type="PROSITE" id="PS01230">
    <property type="entry name" value="TRMA_1"/>
    <property type="match status" value="1"/>
</dbReference>
<keyword evidence="3 4" id="KW-0949">S-adenosyl-L-methionine</keyword>
<dbReference type="PANTHER" id="PTHR11061">
    <property type="entry name" value="RNA M5U METHYLTRANSFERASE"/>
    <property type="match status" value="1"/>
</dbReference>
<name>A0A1M5ESW5_9BACT</name>
<accession>A0A1M5ESW5</accession>
<dbReference type="FunFam" id="2.40.50.140:FF:000097">
    <property type="entry name" value="23S rRNA (uracil(1939)-C(5))-methyltransferase RlmD"/>
    <property type="match status" value="1"/>
</dbReference>
<feature type="binding site" evidence="4">
    <location>
        <position position="332"/>
    </location>
    <ligand>
        <name>S-adenosyl-L-methionine</name>
        <dbReference type="ChEBI" id="CHEBI:59789"/>
    </ligand>
</feature>
<feature type="active site" description="Nucleophile" evidence="4">
    <location>
        <position position="431"/>
    </location>
</feature>
<dbReference type="SUPFAM" id="SSF50249">
    <property type="entry name" value="Nucleic acid-binding proteins"/>
    <property type="match status" value="1"/>
</dbReference>
<organism evidence="7 8">
    <name type="scientific">Desulfacinum infernum DSM 9756</name>
    <dbReference type="NCBI Taxonomy" id="1121391"/>
    <lineage>
        <taxon>Bacteria</taxon>
        <taxon>Pseudomonadati</taxon>
        <taxon>Thermodesulfobacteriota</taxon>
        <taxon>Syntrophobacteria</taxon>
        <taxon>Syntrophobacterales</taxon>
        <taxon>Syntrophobacteraceae</taxon>
        <taxon>Desulfacinum</taxon>
    </lineage>
</organism>
<evidence type="ECO:0000313" key="7">
    <source>
        <dbReference type="EMBL" id="SHF82112.1"/>
    </source>
</evidence>
<dbReference type="OrthoDB" id="9804590at2"/>
<dbReference type="EMBL" id="FQVB01000028">
    <property type="protein sequence ID" value="SHF82112.1"/>
    <property type="molecule type" value="Genomic_DNA"/>
</dbReference>
<keyword evidence="2 4" id="KW-0808">Transferase</keyword>